<protein>
    <submittedName>
        <fullName evidence="1">Uncharacterized protein</fullName>
    </submittedName>
</protein>
<reference evidence="1" key="1">
    <citation type="submission" date="2020-08" db="EMBL/GenBank/DDBJ databases">
        <title>Ramlibacter sp. USB13 16S ribosomal RNA gene genome sequencing and assembly.</title>
        <authorList>
            <person name="Kang M."/>
        </authorList>
    </citation>
    <scope>NUCLEOTIDE SEQUENCE</scope>
    <source>
        <strain evidence="1">USB13</strain>
    </source>
</reference>
<dbReference type="EMBL" id="JACORT010000004">
    <property type="protein sequence ID" value="MBC5783788.1"/>
    <property type="molecule type" value="Genomic_DNA"/>
</dbReference>
<organism evidence="1 2">
    <name type="scientific">Ramlibacter cellulosilyticus</name>
    <dbReference type="NCBI Taxonomy" id="2764187"/>
    <lineage>
        <taxon>Bacteria</taxon>
        <taxon>Pseudomonadati</taxon>
        <taxon>Pseudomonadota</taxon>
        <taxon>Betaproteobacteria</taxon>
        <taxon>Burkholderiales</taxon>
        <taxon>Comamonadaceae</taxon>
        <taxon>Ramlibacter</taxon>
    </lineage>
</organism>
<name>A0A923MRC3_9BURK</name>
<gene>
    <name evidence="1" type="ORF">H8N03_12600</name>
</gene>
<accession>A0A923MRC3</accession>
<dbReference type="AlphaFoldDB" id="A0A923MRC3"/>
<evidence type="ECO:0000313" key="1">
    <source>
        <dbReference type="EMBL" id="MBC5783788.1"/>
    </source>
</evidence>
<evidence type="ECO:0000313" key="2">
    <source>
        <dbReference type="Proteomes" id="UP000608513"/>
    </source>
</evidence>
<comment type="caution">
    <text evidence="1">The sequence shown here is derived from an EMBL/GenBank/DDBJ whole genome shotgun (WGS) entry which is preliminary data.</text>
</comment>
<keyword evidence="2" id="KW-1185">Reference proteome</keyword>
<proteinExistence type="predicted"/>
<dbReference type="Proteomes" id="UP000608513">
    <property type="component" value="Unassembled WGS sequence"/>
</dbReference>
<dbReference type="RefSeq" id="WP_187076525.1">
    <property type="nucleotide sequence ID" value="NZ_JACORT010000004.1"/>
</dbReference>
<sequence length="347" mass="38475">METTHDFSTEERAIESLIVPFEPVTIRRHLKVFASSAGLTPGVTSIPNDDFLANLVSGKRSFLAIVRRTFGTDFRNFLNYSARGAERTTPEVRARLIACVGGKEEILAEIAMAAREGMLAAKLGKLVKGGEGVLFRFMRAAMSKKLPCPHCQKNMITVPAEWWARQQCDLAEPEYRFVDRILYDVLAATLLPLILATPQEREERAVGLANLCSPGAHMFGHWLTMVCEAYRAPNLAALQARARLKSVTPDSLYRFGRGEMLTFDAIAEITKELPRDRWLAQLGIAARGLAFAADVIQAAHRGADELDHETAQQMLRARLMQMKNDLRLSFVTKLLPAGPTRAELPAG</sequence>